<keyword evidence="5 8" id="KW-0472">Membrane</keyword>
<organism evidence="10 11">
    <name type="scientific">Dactylosporangium sucinum</name>
    <dbReference type="NCBI Taxonomy" id="1424081"/>
    <lineage>
        <taxon>Bacteria</taxon>
        <taxon>Bacillati</taxon>
        <taxon>Actinomycetota</taxon>
        <taxon>Actinomycetes</taxon>
        <taxon>Micromonosporales</taxon>
        <taxon>Micromonosporaceae</taxon>
        <taxon>Dactylosporangium</taxon>
    </lineage>
</organism>
<evidence type="ECO:0000256" key="1">
    <source>
        <dbReference type="ARBA" id="ARBA00004651"/>
    </source>
</evidence>
<evidence type="ECO:0000256" key="6">
    <source>
        <dbReference type="ARBA" id="ARBA00038076"/>
    </source>
</evidence>
<evidence type="ECO:0000256" key="7">
    <source>
        <dbReference type="SAM" id="MobiDB-lite"/>
    </source>
</evidence>
<dbReference type="GO" id="GO:0022857">
    <property type="term" value="F:transmembrane transporter activity"/>
    <property type="evidence" value="ECO:0007669"/>
    <property type="project" value="TreeGrafter"/>
</dbReference>
<feature type="transmembrane region" description="Helical" evidence="8">
    <location>
        <begin position="655"/>
        <end position="682"/>
    </location>
</feature>
<evidence type="ECO:0000256" key="5">
    <source>
        <dbReference type="ARBA" id="ARBA00023136"/>
    </source>
</evidence>
<gene>
    <name evidence="10" type="ORF">GCM10007977_066030</name>
</gene>
<dbReference type="Pfam" id="PF02687">
    <property type="entry name" value="FtsX"/>
    <property type="match status" value="2"/>
</dbReference>
<accession>A0A917X269</accession>
<sequence length="792" mass="80469">MRAVVRAATAAVRRRRLQSVVIGTVVLLAGATAVLAAGLIATSTAPFDRAFARQQGAHAAVAYDPSKVTADALKATATASGVTAAAGPYDTVKASLLIDGGRGPMVDIVGRSEAAPAVDRLEVTDGTWLAGPGQIVLSAQIKGPRLKVGDEIAIGVPGQPKLKIVGFAASVTGTAQAWVWPSQTDVLRAKEAETGTQMLYRFSSAGTDDAVRAALATATAGLPADAIGGTTRYHAVRLEVNGNLATMVPFVVAFAVLGLIMSVLIVANVVGGAVVSGYRTIGVLKSLGYTPRQVVAVYAGQAMLVGLPAAALGVVLGNLLALPLLAQTEEAYGLPGARIVPLWVSLAALVAVPVVVGLAAVVPATRAGRLPATQAVAVGRAPRAGRGYRIRRLLAATALPRPVSFGLGTPFARPGRSAMTVVAVLLGATTVVLAIGLSSSFGVVKQHFARTAAVQVLVDVVSDQPDGEGRVVRPAGGPNPGEALDPVDPAKVRGTIEAQPGTARVVGVTRTEVTMAGIAEPIEVEAYDGGATWTGYPLIGGRWYASAGEAVAGSRMLRLTGTRVGDTITVSTGKGPLRVTIVGEVFSRSADPTLFMDRSSLGALLGSAGPNRFEIGLAPGTDPYAYAKALDQAVGSNAVLPVAAAERAGSETLTLMVGLVVTLATLLSAVAALGVFNTVVLNTRDRVHEIGVLKSIGMTPGQVRLMVIASMTVVGLVGGLLAVPLGLLLHHRLLPMIAGAAGTGIPTDVVDVYSWPVLAVCALLGVALAVLGALVPATWAGRTRPSTALRAE</sequence>
<dbReference type="InterPro" id="IPR050250">
    <property type="entry name" value="Macrolide_Exporter_MacB"/>
</dbReference>
<dbReference type="GO" id="GO:0005886">
    <property type="term" value="C:plasma membrane"/>
    <property type="evidence" value="ECO:0007669"/>
    <property type="project" value="UniProtKB-SubCell"/>
</dbReference>
<feature type="transmembrane region" description="Helical" evidence="8">
    <location>
        <begin position="342"/>
        <end position="362"/>
    </location>
</feature>
<evidence type="ECO:0000313" key="10">
    <source>
        <dbReference type="EMBL" id="GGM55142.1"/>
    </source>
</evidence>
<evidence type="ECO:0000256" key="8">
    <source>
        <dbReference type="SAM" id="Phobius"/>
    </source>
</evidence>
<comment type="caution">
    <text evidence="10">The sequence shown here is derived from an EMBL/GenBank/DDBJ whole genome shotgun (WGS) entry which is preliminary data.</text>
</comment>
<dbReference type="EMBL" id="BMPI01000037">
    <property type="protein sequence ID" value="GGM55142.1"/>
    <property type="molecule type" value="Genomic_DNA"/>
</dbReference>
<dbReference type="RefSeq" id="WP_190253904.1">
    <property type="nucleotide sequence ID" value="NZ_BMPI01000037.1"/>
</dbReference>
<feature type="domain" description="ABC3 transporter permease C-terminal" evidence="9">
    <location>
        <begin position="253"/>
        <end position="370"/>
    </location>
</feature>
<dbReference type="InterPro" id="IPR003838">
    <property type="entry name" value="ABC3_permease_C"/>
</dbReference>
<evidence type="ECO:0000313" key="11">
    <source>
        <dbReference type="Proteomes" id="UP000642070"/>
    </source>
</evidence>
<feature type="transmembrane region" description="Helical" evidence="8">
    <location>
        <begin position="421"/>
        <end position="444"/>
    </location>
</feature>
<evidence type="ECO:0000259" key="9">
    <source>
        <dbReference type="Pfam" id="PF02687"/>
    </source>
</evidence>
<keyword evidence="11" id="KW-1185">Reference proteome</keyword>
<comment type="similarity">
    <text evidence="6">Belongs to the ABC-4 integral membrane protein family.</text>
</comment>
<keyword evidence="2" id="KW-1003">Cell membrane</keyword>
<reference evidence="10" key="1">
    <citation type="journal article" date="2014" name="Int. J. Syst. Evol. Microbiol.">
        <title>Complete genome sequence of Corynebacterium casei LMG S-19264T (=DSM 44701T), isolated from a smear-ripened cheese.</title>
        <authorList>
            <consortium name="US DOE Joint Genome Institute (JGI-PGF)"/>
            <person name="Walter F."/>
            <person name="Albersmeier A."/>
            <person name="Kalinowski J."/>
            <person name="Ruckert C."/>
        </authorList>
    </citation>
    <scope>NUCLEOTIDE SEQUENCE</scope>
    <source>
        <strain evidence="10">JCM 19831</strain>
    </source>
</reference>
<dbReference type="PANTHER" id="PTHR30572:SF4">
    <property type="entry name" value="ABC TRANSPORTER PERMEASE YTRF"/>
    <property type="match status" value="1"/>
</dbReference>
<dbReference type="PANTHER" id="PTHR30572">
    <property type="entry name" value="MEMBRANE COMPONENT OF TRANSPORTER-RELATED"/>
    <property type="match status" value="1"/>
</dbReference>
<reference evidence="10" key="2">
    <citation type="submission" date="2020-09" db="EMBL/GenBank/DDBJ databases">
        <authorList>
            <person name="Sun Q."/>
            <person name="Ohkuma M."/>
        </authorList>
    </citation>
    <scope>NUCLEOTIDE SEQUENCE</scope>
    <source>
        <strain evidence="10">JCM 19831</strain>
    </source>
</reference>
<feature type="transmembrane region" description="Helical" evidence="8">
    <location>
        <begin position="247"/>
        <end position="275"/>
    </location>
</feature>
<evidence type="ECO:0000256" key="2">
    <source>
        <dbReference type="ARBA" id="ARBA00022475"/>
    </source>
</evidence>
<comment type="subcellular location">
    <subcellularLocation>
        <location evidence="1">Cell membrane</location>
        <topology evidence="1">Multi-pass membrane protein</topology>
    </subcellularLocation>
</comment>
<feature type="transmembrane region" description="Helical" evidence="8">
    <location>
        <begin position="295"/>
        <end position="322"/>
    </location>
</feature>
<name>A0A917X269_9ACTN</name>
<dbReference type="AlphaFoldDB" id="A0A917X269"/>
<feature type="region of interest" description="Disordered" evidence="7">
    <location>
        <begin position="468"/>
        <end position="488"/>
    </location>
</feature>
<dbReference type="Proteomes" id="UP000642070">
    <property type="component" value="Unassembled WGS sequence"/>
</dbReference>
<feature type="domain" description="ABC3 transporter permease C-terminal" evidence="9">
    <location>
        <begin position="662"/>
        <end position="777"/>
    </location>
</feature>
<evidence type="ECO:0000256" key="4">
    <source>
        <dbReference type="ARBA" id="ARBA00022989"/>
    </source>
</evidence>
<feature type="transmembrane region" description="Helical" evidence="8">
    <location>
        <begin position="703"/>
        <end position="727"/>
    </location>
</feature>
<protein>
    <recommendedName>
        <fullName evidence="9">ABC3 transporter permease C-terminal domain-containing protein</fullName>
    </recommendedName>
</protein>
<proteinExistence type="inferred from homology"/>
<evidence type="ECO:0000256" key="3">
    <source>
        <dbReference type="ARBA" id="ARBA00022692"/>
    </source>
</evidence>
<keyword evidence="4 8" id="KW-1133">Transmembrane helix</keyword>
<keyword evidence="3 8" id="KW-0812">Transmembrane</keyword>
<feature type="transmembrane region" description="Helical" evidence="8">
    <location>
        <begin position="753"/>
        <end position="775"/>
    </location>
</feature>